<reference evidence="7 8" key="1">
    <citation type="journal article" date="2008" name="DNA Res.">
        <title>Determination of the genome sequence of Porphyromonas gingivalis strain ATCC 33277 and genomic comparison with strain W83 revealed extensive genome rearrangements in P. gingivalis.</title>
        <authorList>
            <person name="Naito M."/>
            <person name="Hirakawa H."/>
            <person name="Yamashita A."/>
            <person name="Ohara N."/>
            <person name="Shoji M."/>
            <person name="Yukitake H."/>
            <person name="Nakayama K."/>
            <person name="Toh H."/>
            <person name="Yoshimura F."/>
            <person name="Kuhara S."/>
            <person name="Hattori M."/>
            <person name="Hayashi T."/>
            <person name="Nakayama K."/>
        </authorList>
    </citation>
    <scope>NUCLEOTIDE SEQUENCE [LARGE SCALE GENOMIC DNA]</scope>
    <source>
        <strain evidence="8">ATCC 33277 / DSM 20709 / CIP 103683 / JCM 12257 / NCTC 11834 / 2561</strain>
    </source>
</reference>
<dbReference type="PANTHER" id="PTHR41299">
    <property type="entry name" value="THIAMINE PYROPHOSPHOKINASE"/>
    <property type="match status" value="1"/>
</dbReference>
<evidence type="ECO:0000259" key="6">
    <source>
        <dbReference type="SMART" id="SM00983"/>
    </source>
</evidence>
<dbReference type="InterPro" id="IPR007371">
    <property type="entry name" value="TPK_catalytic"/>
</dbReference>
<dbReference type="Gene3D" id="3.40.50.10240">
    <property type="entry name" value="Thiamin pyrophosphokinase, catalytic domain"/>
    <property type="match status" value="1"/>
</dbReference>
<dbReference type="EC" id="2.7.6.2" evidence="5"/>
<evidence type="ECO:0000256" key="5">
    <source>
        <dbReference type="NCBIfam" id="TIGR01378"/>
    </source>
</evidence>
<dbReference type="PANTHER" id="PTHR41299:SF1">
    <property type="entry name" value="THIAMINE PYROPHOSPHOKINASE"/>
    <property type="match status" value="1"/>
</dbReference>
<dbReference type="GO" id="GO:0016301">
    <property type="term" value="F:kinase activity"/>
    <property type="evidence" value="ECO:0007669"/>
    <property type="project" value="UniProtKB-KW"/>
</dbReference>
<evidence type="ECO:0000256" key="4">
    <source>
        <dbReference type="ARBA" id="ARBA00022840"/>
    </source>
</evidence>
<evidence type="ECO:0000313" key="8">
    <source>
        <dbReference type="Proteomes" id="UP000008842"/>
    </source>
</evidence>
<dbReference type="KEGG" id="pgn:PGN_1828"/>
<dbReference type="eggNOG" id="COG1564">
    <property type="taxonomic scope" value="Bacteria"/>
</dbReference>
<dbReference type="EMBL" id="AP009380">
    <property type="protein sequence ID" value="BAG34347.1"/>
    <property type="molecule type" value="Genomic_DNA"/>
</dbReference>
<evidence type="ECO:0000256" key="1">
    <source>
        <dbReference type="ARBA" id="ARBA00022679"/>
    </source>
</evidence>
<keyword evidence="1" id="KW-0808">Transferase</keyword>
<dbReference type="InterPro" id="IPR049442">
    <property type="entry name" value="Thi_PPkinase-like_C"/>
</dbReference>
<dbReference type="InterPro" id="IPR006282">
    <property type="entry name" value="Thi_PPkinase"/>
</dbReference>
<keyword evidence="3" id="KW-0418">Kinase</keyword>
<dbReference type="InterPro" id="IPR053149">
    <property type="entry name" value="TPK"/>
</dbReference>
<evidence type="ECO:0000256" key="2">
    <source>
        <dbReference type="ARBA" id="ARBA00022741"/>
    </source>
</evidence>
<dbReference type="InterPro" id="IPR036759">
    <property type="entry name" value="TPK_catalytic_sf"/>
</dbReference>
<accession>B2RLV2</accession>
<keyword evidence="4" id="KW-0067">ATP-binding</keyword>
<evidence type="ECO:0000313" key="7">
    <source>
        <dbReference type="EMBL" id="BAG34347.1"/>
    </source>
</evidence>
<dbReference type="AlphaFoldDB" id="B2RLV2"/>
<proteinExistence type="predicted"/>
<feature type="domain" description="Thiamin pyrophosphokinase thiamin-binding" evidence="6">
    <location>
        <begin position="168"/>
        <end position="228"/>
    </location>
</feature>
<dbReference type="InterPro" id="IPR007373">
    <property type="entry name" value="Thiamin_PyroPKinase_B1-bd"/>
</dbReference>
<gene>
    <name evidence="7" type="ordered locus">PGN_1828</name>
</gene>
<dbReference type="Proteomes" id="UP000008842">
    <property type="component" value="Chromosome"/>
</dbReference>
<protein>
    <recommendedName>
        <fullName evidence="5">Thiamine diphosphokinase</fullName>
        <ecNumber evidence="5">2.7.6.2</ecNumber>
    </recommendedName>
</protein>
<dbReference type="GO" id="GO:0009229">
    <property type="term" value="P:thiamine diphosphate biosynthetic process"/>
    <property type="evidence" value="ECO:0007669"/>
    <property type="project" value="InterPro"/>
</dbReference>
<dbReference type="HOGENOM" id="CLU_044237_2_0_10"/>
<dbReference type="Pfam" id="PF21275">
    <property type="entry name" value="Thi_PPkinase_C"/>
    <property type="match status" value="1"/>
</dbReference>
<dbReference type="GO" id="GO:0030975">
    <property type="term" value="F:thiamine binding"/>
    <property type="evidence" value="ECO:0007669"/>
    <property type="project" value="InterPro"/>
</dbReference>
<dbReference type="GO" id="GO:0006772">
    <property type="term" value="P:thiamine metabolic process"/>
    <property type="evidence" value="ECO:0007669"/>
    <property type="project" value="UniProtKB-UniRule"/>
</dbReference>
<name>B2RLV2_PORG3</name>
<dbReference type="GO" id="GO:0005524">
    <property type="term" value="F:ATP binding"/>
    <property type="evidence" value="ECO:0007669"/>
    <property type="project" value="UniProtKB-KW"/>
</dbReference>
<keyword evidence="2" id="KW-0547">Nucleotide-binding</keyword>
<organism evidence="7 8">
    <name type="scientific">Porphyromonas gingivalis (strain ATCC 33277 / DSM 20709 / CIP 103683 / JCM 12257 / NCTC 11834 / 2561)</name>
    <dbReference type="NCBI Taxonomy" id="431947"/>
    <lineage>
        <taxon>Bacteria</taxon>
        <taxon>Pseudomonadati</taxon>
        <taxon>Bacteroidota</taxon>
        <taxon>Bacteroidia</taxon>
        <taxon>Bacteroidales</taxon>
        <taxon>Porphyromonadaceae</taxon>
        <taxon>Porphyromonas</taxon>
    </lineage>
</organism>
<dbReference type="SUPFAM" id="SSF63999">
    <property type="entry name" value="Thiamin pyrophosphokinase, catalytic domain"/>
    <property type="match status" value="1"/>
</dbReference>
<dbReference type="GO" id="GO:0004788">
    <property type="term" value="F:thiamine diphosphokinase activity"/>
    <property type="evidence" value="ECO:0007669"/>
    <property type="project" value="UniProtKB-UniRule"/>
</dbReference>
<dbReference type="SMART" id="SM00983">
    <property type="entry name" value="TPK_B1_binding"/>
    <property type="match status" value="1"/>
</dbReference>
<evidence type="ECO:0000256" key="3">
    <source>
        <dbReference type="ARBA" id="ARBA00022777"/>
    </source>
</evidence>
<sequence length="239" mass="26426">MAQDATTGHNQHRPMIFFPSLTPETAPLFVILAKGEFPRKILPLAILRRASEHPEGTIVCCDGAIQNLLDYGAEPDAVVGDLDSFTASRHILPAEKLHRIDEQDTNDLTKTVTFSAETYSPREVCLLGTSGRREDHFVGNLAHLPGYTRFFEKIVMPTDYGCFLAFNGEARIEVERGRQISIFSFSGSAVTAEGLKWPLRNTTLPELWCGTLNEAVSDTIYLSSAAPLVVFVADEVKNR</sequence>
<dbReference type="NCBIfam" id="TIGR01378">
    <property type="entry name" value="thi_PPkinase"/>
    <property type="match status" value="1"/>
</dbReference>
<dbReference type="CDD" id="cd07995">
    <property type="entry name" value="TPK"/>
    <property type="match status" value="1"/>
</dbReference>
<dbReference type="Pfam" id="PF04263">
    <property type="entry name" value="TPK_catalytic"/>
    <property type="match status" value="1"/>
</dbReference>